<accession>A0A7J6D0E1</accession>
<keyword evidence="2" id="KW-1185">Reference proteome</keyword>
<reference evidence="1 2" key="1">
    <citation type="submission" date="2020-04" db="EMBL/GenBank/DDBJ databases">
        <title>Chromosome-level genome assembly of a cyprinid fish Onychostoma macrolepis by integration of Nanopore Sequencing, Bionano and Hi-C technology.</title>
        <authorList>
            <person name="Wang D."/>
        </authorList>
    </citation>
    <scope>NUCLEOTIDE SEQUENCE [LARGE SCALE GENOMIC DNA]</scope>
    <source>
        <strain evidence="1">SWU-2019</strain>
        <tissue evidence="1">Muscle</tissue>
    </source>
</reference>
<dbReference type="AlphaFoldDB" id="A0A7J6D0E1"/>
<evidence type="ECO:0000313" key="1">
    <source>
        <dbReference type="EMBL" id="KAF4112659.1"/>
    </source>
</evidence>
<organism evidence="1 2">
    <name type="scientific">Onychostoma macrolepis</name>
    <dbReference type="NCBI Taxonomy" id="369639"/>
    <lineage>
        <taxon>Eukaryota</taxon>
        <taxon>Metazoa</taxon>
        <taxon>Chordata</taxon>
        <taxon>Craniata</taxon>
        <taxon>Vertebrata</taxon>
        <taxon>Euteleostomi</taxon>
        <taxon>Actinopterygii</taxon>
        <taxon>Neopterygii</taxon>
        <taxon>Teleostei</taxon>
        <taxon>Ostariophysi</taxon>
        <taxon>Cypriniformes</taxon>
        <taxon>Cyprinidae</taxon>
        <taxon>Acrossocheilinae</taxon>
        <taxon>Onychostoma</taxon>
    </lineage>
</organism>
<evidence type="ECO:0000313" key="2">
    <source>
        <dbReference type="Proteomes" id="UP000579812"/>
    </source>
</evidence>
<gene>
    <name evidence="1" type="ORF">G5714_007454</name>
</gene>
<dbReference type="Proteomes" id="UP000579812">
    <property type="component" value="Unassembled WGS sequence"/>
</dbReference>
<dbReference type="EMBL" id="JAAMOB010000006">
    <property type="protein sequence ID" value="KAF4112659.1"/>
    <property type="molecule type" value="Genomic_DNA"/>
</dbReference>
<proteinExistence type="predicted"/>
<protein>
    <submittedName>
        <fullName evidence="1">Uncharacterized protein</fullName>
    </submittedName>
</protein>
<sequence length="130" mass="14963">MHSCHAEVFLRGAQRKKASEDEKNMMMMMMMEEDETQRKRICREVLPPKLGVFSQSHYYLSLYRFRATEKDDLDVHVSVESEECVAPRTAQVSAKLQRSHDRPTAAPVRHGSLLVDGRRQSLRSLLTSVS</sequence>
<name>A0A7J6D0E1_9TELE</name>
<comment type="caution">
    <text evidence="1">The sequence shown here is derived from an EMBL/GenBank/DDBJ whole genome shotgun (WGS) entry which is preliminary data.</text>
</comment>